<dbReference type="AlphaFoldDB" id="A0A1J5R6V1"/>
<protein>
    <submittedName>
        <fullName evidence="1">Putative addiction module component</fullName>
    </submittedName>
</protein>
<comment type="caution">
    <text evidence="1">The sequence shown here is derived from an EMBL/GenBank/DDBJ whole genome shotgun (WGS) entry which is preliminary data.</text>
</comment>
<sequence length="73" mass="8162">MNSHSQAVIDQASQLTALEKLEVVDALLASMDKPDLEIDALWAIEAEDRLAAYRHGEIKALELNEVLAKYRRA</sequence>
<proteinExistence type="predicted"/>
<evidence type="ECO:0000313" key="1">
    <source>
        <dbReference type="EMBL" id="OIQ87783.1"/>
    </source>
</evidence>
<dbReference type="EMBL" id="MLJW01000404">
    <property type="protein sequence ID" value="OIQ87783.1"/>
    <property type="molecule type" value="Genomic_DNA"/>
</dbReference>
<name>A0A1J5R6V1_9ZZZZ</name>
<accession>A0A1J5R6V1</accession>
<dbReference type="InterPro" id="IPR013406">
    <property type="entry name" value="CHP02574_addiction_mod"/>
</dbReference>
<organism evidence="1">
    <name type="scientific">mine drainage metagenome</name>
    <dbReference type="NCBI Taxonomy" id="410659"/>
    <lineage>
        <taxon>unclassified sequences</taxon>
        <taxon>metagenomes</taxon>
        <taxon>ecological metagenomes</taxon>
    </lineage>
</organism>
<reference evidence="1" key="1">
    <citation type="submission" date="2016-10" db="EMBL/GenBank/DDBJ databases">
        <title>Sequence of Gallionella enrichment culture.</title>
        <authorList>
            <person name="Poehlein A."/>
            <person name="Muehling M."/>
            <person name="Daniel R."/>
        </authorList>
    </citation>
    <scope>NUCLEOTIDE SEQUENCE</scope>
</reference>
<dbReference type="Pfam" id="PF09720">
    <property type="entry name" value="Unstab_antitox"/>
    <property type="match status" value="1"/>
</dbReference>
<gene>
    <name evidence="1" type="ORF">GALL_303550</name>
</gene>